<accession>A0A3P1V7A5</accession>
<sequence>MHTQITHMTAVDGTRLAIHSWLPDGVAPLEGLERHDAPAPGAAGAAGPAQGADDADPGDAVQQAGPRAARPQGSPAPPRAVIQVVHGMAEHAARYGRFAAAAVEAGYAVHADDHRGHGLTTADQARGHLAERDGWELVVADLSMLLDRIRATYPGVPVILMGHSWGSFLARDLAARRGQELTGLILLGAGSGAGTLTAPGMALASAESRMRGGSRPSRLLHALAFGPYRRHFAPNRTEVDWLSRDPAEVDRYVADPLCGFVTTSGFFLDLLAGMAAISTREHARSMPPGLPMLLASGDRDPVGAMGAGVRRVATMYRHAGVREVALTLYPGARHELLNETNRGQVTADLLAWIAARL</sequence>
<evidence type="ECO:0000259" key="2">
    <source>
        <dbReference type="Pfam" id="PF12146"/>
    </source>
</evidence>
<dbReference type="Gene3D" id="3.40.50.1820">
    <property type="entry name" value="alpha/beta hydrolase"/>
    <property type="match status" value="1"/>
</dbReference>
<gene>
    <name evidence="3" type="ORF">EII10_05880</name>
</gene>
<dbReference type="GO" id="GO:0016787">
    <property type="term" value="F:hydrolase activity"/>
    <property type="evidence" value="ECO:0007669"/>
    <property type="project" value="UniProtKB-KW"/>
</dbReference>
<dbReference type="InterPro" id="IPR022742">
    <property type="entry name" value="Hydrolase_4"/>
</dbReference>
<feature type="domain" description="Serine aminopeptidase S33" evidence="2">
    <location>
        <begin position="77"/>
        <end position="341"/>
    </location>
</feature>
<dbReference type="RefSeq" id="WP_124933578.1">
    <property type="nucleotide sequence ID" value="NZ_RQZC01000006.1"/>
</dbReference>
<name>A0A3P1V7A5_9ACTO</name>
<dbReference type="InterPro" id="IPR051044">
    <property type="entry name" value="MAG_DAG_Lipase"/>
</dbReference>
<dbReference type="Proteomes" id="UP000271272">
    <property type="component" value="Unassembled WGS sequence"/>
</dbReference>
<dbReference type="OrthoDB" id="9806902at2"/>
<dbReference type="InterPro" id="IPR029058">
    <property type="entry name" value="AB_hydrolase_fold"/>
</dbReference>
<dbReference type="EMBL" id="RQZC01000006">
    <property type="protein sequence ID" value="RRD29547.1"/>
    <property type="molecule type" value="Genomic_DNA"/>
</dbReference>
<dbReference type="PANTHER" id="PTHR11614">
    <property type="entry name" value="PHOSPHOLIPASE-RELATED"/>
    <property type="match status" value="1"/>
</dbReference>
<keyword evidence="3" id="KW-0378">Hydrolase</keyword>
<feature type="compositionally biased region" description="Low complexity" evidence="1">
    <location>
        <begin position="38"/>
        <end position="65"/>
    </location>
</feature>
<feature type="region of interest" description="Disordered" evidence="1">
    <location>
        <begin position="30"/>
        <end position="78"/>
    </location>
</feature>
<organism evidence="3 4">
    <name type="scientific">Actinomyces bowdenii</name>
    <dbReference type="NCBI Taxonomy" id="131109"/>
    <lineage>
        <taxon>Bacteria</taxon>
        <taxon>Bacillati</taxon>
        <taxon>Actinomycetota</taxon>
        <taxon>Actinomycetes</taxon>
        <taxon>Actinomycetales</taxon>
        <taxon>Actinomycetaceae</taxon>
        <taxon>Actinomyces</taxon>
    </lineage>
</organism>
<evidence type="ECO:0000313" key="3">
    <source>
        <dbReference type="EMBL" id="RRD29547.1"/>
    </source>
</evidence>
<keyword evidence="4" id="KW-1185">Reference proteome</keyword>
<reference evidence="3 4" key="1">
    <citation type="submission" date="2018-11" db="EMBL/GenBank/DDBJ databases">
        <title>Genomes From Bacteria Associated with the Canine Oral Cavity: a Test Case for Automated Genome-Based Taxonomic Assignment.</title>
        <authorList>
            <person name="Coil D.A."/>
            <person name="Jospin G."/>
            <person name="Darling A.E."/>
            <person name="Wallis C."/>
            <person name="Davis I.J."/>
            <person name="Harris S."/>
            <person name="Eisen J.A."/>
            <person name="Holcombe L.J."/>
            <person name="O'Flynn C."/>
        </authorList>
    </citation>
    <scope>NUCLEOTIDE SEQUENCE [LARGE SCALE GENOMIC DNA]</scope>
    <source>
        <strain evidence="3 4">OH5050</strain>
    </source>
</reference>
<dbReference type="AlphaFoldDB" id="A0A3P1V7A5"/>
<protein>
    <submittedName>
        <fullName evidence="3">Alpha/beta fold hydrolase</fullName>
    </submittedName>
</protein>
<dbReference type="Pfam" id="PF12146">
    <property type="entry name" value="Hydrolase_4"/>
    <property type="match status" value="1"/>
</dbReference>
<dbReference type="SUPFAM" id="SSF53474">
    <property type="entry name" value="alpha/beta-Hydrolases"/>
    <property type="match status" value="1"/>
</dbReference>
<evidence type="ECO:0000256" key="1">
    <source>
        <dbReference type="SAM" id="MobiDB-lite"/>
    </source>
</evidence>
<proteinExistence type="predicted"/>
<evidence type="ECO:0000313" key="4">
    <source>
        <dbReference type="Proteomes" id="UP000271272"/>
    </source>
</evidence>
<comment type="caution">
    <text evidence="3">The sequence shown here is derived from an EMBL/GenBank/DDBJ whole genome shotgun (WGS) entry which is preliminary data.</text>
</comment>